<feature type="transmembrane region" description="Helical" evidence="6">
    <location>
        <begin position="91"/>
        <end position="110"/>
    </location>
</feature>
<feature type="transmembrane region" description="Helical" evidence="6">
    <location>
        <begin position="6"/>
        <end position="23"/>
    </location>
</feature>
<dbReference type="Proteomes" id="UP000437562">
    <property type="component" value="Unassembled WGS sequence"/>
</dbReference>
<comment type="similarity">
    <text evidence="2">Belongs to the TMEM86 family.</text>
</comment>
<feature type="transmembrane region" description="Helical" evidence="6">
    <location>
        <begin position="35"/>
        <end position="57"/>
    </location>
</feature>
<feature type="transmembrane region" description="Helical" evidence="6">
    <location>
        <begin position="176"/>
        <end position="196"/>
    </location>
</feature>
<evidence type="ECO:0000256" key="2">
    <source>
        <dbReference type="ARBA" id="ARBA00007375"/>
    </source>
</evidence>
<dbReference type="OMA" id="TISAIWI"/>
<evidence type="ECO:0000313" key="10">
    <source>
        <dbReference type="EMBL" id="VXC08848.1"/>
    </source>
</evidence>
<dbReference type="Proteomes" id="UP000596196">
    <property type="component" value="Chromosome"/>
</dbReference>
<keyword evidence="14" id="KW-1185">Reference proteome</keyword>
<evidence type="ECO:0000313" key="9">
    <source>
        <dbReference type="EMBL" id="QQA16446.1"/>
    </source>
</evidence>
<dbReference type="KEGG" id="bww:bwei_5236"/>
<evidence type="ECO:0000256" key="4">
    <source>
        <dbReference type="ARBA" id="ARBA00022989"/>
    </source>
</evidence>
<organism evidence="10 13">
    <name type="scientific">Bacillus mycoides</name>
    <dbReference type="NCBI Taxonomy" id="1405"/>
    <lineage>
        <taxon>Bacteria</taxon>
        <taxon>Bacillati</taxon>
        <taxon>Bacillota</taxon>
        <taxon>Bacilli</taxon>
        <taxon>Bacillales</taxon>
        <taxon>Bacillaceae</taxon>
        <taxon>Bacillus</taxon>
        <taxon>Bacillus cereus group</taxon>
    </lineage>
</organism>
<evidence type="ECO:0000256" key="5">
    <source>
        <dbReference type="ARBA" id="ARBA00023136"/>
    </source>
</evidence>
<dbReference type="EMBL" id="MKZQ01000002">
    <property type="protein sequence ID" value="PJN72964.1"/>
    <property type="molecule type" value="Genomic_DNA"/>
</dbReference>
<dbReference type="EMBL" id="CP065877">
    <property type="protein sequence ID" value="QQA16446.1"/>
    <property type="molecule type" value="Genomic_DNA"/>
</dbReference>
<reference evidence="9 14" key="4">
    <citation type="submission" date="2020-12" db="EMBL/GenBank/DDBJ databases">
        <title>FDA dAtabase for Regulatory Grade micrObial Sequences (FDA-ARGOS): Supporting development and validation of Infectious Disease Dx tests.</title>
        <authorList>
            <person name="Nelson B."/>
            <person name="Plummer A."/>
            <person name="Tallon L."/>
            <person name="Sadzewicz L."/>
            <person name="Zhao X."/>
            <person name="Boylan J."/>
            <person name="Ott S."/>
            <person name="Bowen H."/>
            <person name="Vavikolanu K."/>
            <person name="Mehta A."/>
            <person name="Aluvathingal J."/>
            <person name="Nadendla S."/>
            <person name="Myers T."/>
            <person name="Yan Y."/>
            <person name="Sichtig H."/>
        </authorList>
    </citation>
    <scope>NUCLEOTIDE SEQUENCE [LARGE SCALE GENOMIC DNA]</scope>
    <source>
        <strain evidence="9 14">FDAARGOS_924</strain>
    </source>
</reference>
<dbReference type="GO" id="GO:0016020">
    <property type="term" value="C:membrane"/>
    <property type="evidence" value="ECO:0007669"/>
    <property type="project" value="UniProtKB-SubCell"/>
</dbReference>
<feature type="transmembrane region" description="Helical" evidence="6">
    <location>
        <begin position="116"/>
        <end position="137"/>
    </location>
</feature>
<dbReference type="Proteomes" id="UP000192932">
    <property type="component" value="Chromosome"/>
</dbReference>
<evidence type="ECO:0000313" key="12">
    <source>
        <dbReference type="Proteomes" id="UP000236165"/>
    </source>
</evidence>
<dbReference type="GO" id="GO:0016787">
    <property type="term" value="F:hydrolase activity"/>
    <property type="evidence" value="ECO:0007669"/>
    <property type="project" value="TreeGrafter"/>
</dbReference>
<dbReference type="EMBL" id="CABWMC010000014">
    <property type="protein sequence ID" value="VXC08848.1"/>
    <property type="molecule type" value="Genomic_DNA"/>
</dbReference>
<dbReference type="AlphaFoldDB" id="A0A084IY45"/>
<dbReference type="PANTHER" id="PTHR31885">
    <property type="entry name" value="GH04784P"/>
    <property type="match status" value="1"/>
</dbReference>
<keyword evidence="3 6" id="KW-0812">Transmembrane</keyword>
<keyword evidence="5 6" id="KW-0472">Membrane</keyword>
<evidence type="ECO:0000256" key="3">
    <source>
        <dbReference type="ARBA" id="ARBA00022692"/>
    </source>
</evidence>
<sequence length="226" mass="25415">MNVLYIVLVGQIILFLMGAIYAIGQTKRTRNNMPLPLAVRLILSFSLTGSAIWIWLQDPSAEYSTWVALGMTLSTVGDLFMAGLIPIGHRLIGGMVTFALAHCFYVKAFLQTGISWNGFWIGLFVYGLFLIIGWFFFIRNEKQDKLFTIGALIYGLWVGGMACFAFALYYENIGIWWIPALGGLLFVISDFIIGVTDIGGRKLKYEPLWIWFTYVAAQMCIVYVGL</sequence>
<accession>A0A084IY45</accession>
<accession>A0A0B5S832</accession>
<feature type="transmembrane region" description="Helical" evidence="6">
    <location>
        <begin position="63"/>
        <end position="84"/>
    </location>
</feature>
<evidence type="ECO:0000256" key="6">
    <source>
        <dbReference type="SAM" id="Phobius"/>
    </source>
</evidence>
<dbReference type="Pfam" id="PF07947">
    <property type="entry name" value="YhhN"/>
    <property type="match status" value="1"/>
</dbReference>
<evidence type="ECO:0000313" key="13">
    <source>
        <dbReference type="Proteomes" id="UP000437562"/>
    </source>
</evidence>
<dbReference type="KEGG" id="bmyo:BG05_55"/>
<reference evidence="10 13" key="3">
    <citation type="submission" date="2019-10" db="EMBL/GenBank/DDBJ databases">
        <authorList>
            <person name="Karimi E."/>
        </authorList>
    </citation>
    <scope>NUCLEOTIDE SEQUENCE [LARGE SCALE GENOMIC DNA]</scope>
    <source>
        <strain evidence="10">Bacillus sp. 71</strain>
    </source>
</reference>
<reference evidence="8 12" key="1">
    <citation type="submission" date="2016-10" db="EMBL/GenBank/DDBJ databases">
        <title>Genome Sequence of Bacillus weihenstephanensis GM6LP.</title>
        <authorList>
            <person name="Poehlein A."/>
            <person name="Wemheuer F."/>
            <person name="Hollensteiner J."/>
            <person name="Wemheuer B."/>
        </authorList>
    </citation>
    <scope>NUCLEOTIDE SEQUENCE [LARGE SCALE GENOMIC DNA]</scope>
    <source>
        <strain evidence="8 12">GM6LP</strain>
    </source>
</reference>
<dbReference type="Proteomes" id="UP000236165">
    <property type="component" value="Unassembled WGS sequence"/>
</dbReference>
<evidence type="ECO:0000256" key="1">
    <source>
        <dbReference type="ARBA" id="ARBA00004141"/>
    </source>
</evidence>
<feature type="transmembrane region" description="Helical" evidence="6">
    <location>
        <begin position="208"/>
        <end position="225"/>
    </location>
</feature>
<evidence type="ECO:0000313" key="11">
    <source>
        <dbReference type="Proteomes" id="UP000192932"/>
    </source>
</evidence>
<name>A0A084IY45_BACMY</name>
<dbReference type="PANTHER" id="PTHR31885:SF6">
    <property type="entry name" value="GH04784P"/>
    <property type="match status" value="1"/>
</dbReference>
<keyword evidence="4 6" id="KW-1133">Transmembrane helix</keyword>
<protein>
    <submittedName>
        <fullName evidence="7">Lysoplasmalogenase</fullName>
    </submittedName>
    <submittedName>
        <fullName evidence="10">YhhN</fullName>
    </submittedName>
</protein>
<gene>
    <name evidence="7" type="ORF">B7492_02625</name>
    <name evidence="10" type="ORF">BACI71_210132</name>
    <name evidence="8" type="ORF">BACWE_00690</name>
    <name evidence="9" type="ORF">I6G81_02720</name>
</gene>
<dbReference type="RefSeq" id="WP_002029577.1">
    <property type="nucleotide sequence ID" value="NZ_CM125442.1"/>
</dbReference>
<dbReference type="InterPro" id="IPR012506">
    <property type="entry name" value="TMEM86B-like"/>
</dbReference>
<comment type="subcellular location">
    <subcellularLocation>
        <location evidence="1">Membrane</location>
        <topology evidence="1">Multi-pass membrane protein</topology>
    </subcellularLocation>
</comment>
<reference evidence="7 11" key="2">
    <citation type="submission" date="2017-04" db="EMBL/GenBank/DDBJ databases">
        <title>The Characteristic of a Fine Plant Growth-Promoting Rhizobacteria Bacillus mycoides Gnyt1 and its Whole Genome Sequencing Analysis.</title>
        <authorList>
            <person name="Li J.H."/>
            <person name="Yao T."/>
        </authorList>
    </citation>
    <scope>NUCLEOTIDE SEQUENCE [LARGE SCALE GENOMIC DNA]</scope>
    <source>
        <strain evidence="7 11">Gnyt1</strain>
    </source>
</reference>
<evidence type="ECO:0000313" key="8">
    <source>
        <dbReference type="EMBL" id="PJN72964.1"/>
    </source>
</evidence>
<accession>A0A653VRH3</accession>
<proteinExistence type="inferred from homology"/>
<evidence type="ECO:0000313" key="14">
    <source>
        <dbReference type="Proteomes" id="UP000596196"/>
    </source>
</evidence>
<feature type="transmembrane region" description="Helical" evidence="6">
    <location>
        <begin position="149"/>
        <end position="170"/>
    </location>
</feature>
<dbReference type="EMBL" id="CP020743">
    <property type="protein sequence ID" value="ARJ20226.1"/>
    <property type="molecule type" value="Genomic_DNA"/>
</dbReference>
<evidence type="ECO:0000313" key="7">
    <source>
        <dbReference type="EMBL" id="ARJ20226.1"/>
    </source>
</evidence>